<protein>
    <submittedName>
        <fullName evidence="1">6032_t:CDS:1</fullName>
    </submittedName>
</protein>
<evidence type="ECO:0000313" key="2">
    <source>
        <dbReference type="Proteomes" id="UP000789508"/>
    </source>
</evidence>
<dbReference type="EMBL" id="CAJVPS010003080">
    <property type="protein sequence ID" value="CAG8582091.1"/>
    <property type="molecule type" value="Genomic_DNA"/>
</dbReference>
<proteinExistence type="predicted"/>
<accession>A0A9N9G538</accession>
<dbReference type="SUPFAM" id="SSF52047">
    <property type="entry name" value="RNI-like"/>
    <property type="match status" value="1"/>
</dbReference>
<dbReference type="InterPro" id="IPR032675">
    <property type="entry name" value="LRR_dom_sf"/>
</dbReference>
<sequence>HKCKGVFTPEWSNLITSSTFPRLKSLNISTNFPYETFKAILCQSNKSIETIIIGHAAFGTTEETRDVLSIIADNCPNLQKLQAYFLMEELDYVTDLFEFCPNLKELNLLGSLISQQPKHLLTQLYQLMAITSEHLHKLENLRLKVSVPYDSAIYNSLLKTMPETAKIEIYNCSCYGGNHLDVMVECMASKLKSIHFQIHERPIKTWDKRLLGFNLQKIT</sequence>
<gene>
    <name evidence="1" type="ORF">ALEPTO_LOCUS7310</name>
</gene>
<organism evidence="1 2">
    <name type="scientific">Ambispora leptoticha</name>
    <dbReference type="NCBI Taxonomy" id="144679"/>
    <lineage>
        <taxon>Eukaryota</taxon>
        <taxon>Fungi</taxon>
        <taxon>Fungi incertae sedis</taxon>
        <taxon>Mucoromycota</taxon>
        <taxon>Glomeromycotina</taxon>
        <taxon>Glomeromycetes</taxon>
        <taxon>Archaeosporales</taxon>
        <taxon>Ambisporaceae</taxon>
        <taxon>Ambispora</taxon>
    </lineage>
</organism>
<feature type="non-terminal residue" evidence="1">
    <location>
        <position position="1"/>
    </location>
</feature>
<dbReference type="Proteomes" id="UP000789508">
    <property type="component" value="Unassembled WGS sequence"/>
</dbReference>
<reference evidence="1" key="1">
    <citation type="submission" date="2021-06" db="EMBL/GenBank/DDBJ databases">
        <authorList>
            <person name="Kallberg Y."/>
            <person name="Tangrot J."/>
            <person name="Rosling A."/>
        </authorList>
    </citation>
    <scope>NUCLEOTIDE SEQUENCE</scope>
    <source>
        <strain evidence="1">FL130A</strain>
    </source>
</reference>
<keyword evidence="2" id="KW-1185">Reference proteome</keyword>
<dbReference type="AlphaFoldDB" id="A0A9N9G538"/>
<comment type="caution">
    <text evidence="1">The sequence shown here is derived from an EMBL/GenBank/DDBJ whole genome shotgun (WGS) entry which is preliminary data.</text>
</comment>
<dbReference type="Gene3D" id="3.80.10.10">
    <property type="entry name" value="Ribonuclease Inhibitor"/>
    <property type="match status" value="1"/>
</dbReference>
<name>A0A9N9G538_9GLOM</name>
<evidence type="ECO:0000313" key="1">
    <source>
        <dbReference type="EMBL" id="CAG8582091.1"/>
    </source>
</evidence>